<protein>
    <submittedName>
        <fullName evidence="3">Putative DUF2786 family protein</fullName>
    </submittedName>
</protein>
<dbReference type="Pfam" id="PF23771">
    <property type="entry name" value="DUF7168"/>
    <property type="match status" value="1"/>
</dbReference>
<evidence type="ECO:0000313" key="4">
    <source>
        <dbReference type="Proteomes" id="UP000035548"/>
    </source>
</evidence>
<accession>A0A0G3HC77</accession>
<gene>
    <name evidence="3" type="ORF">CUTER_04950</name>
</gene>
<evidence type="ECO:0000259" key="2">
    <source>
        <dbReference type="Pfam" id="PF23771"/>
    </source>
</evidence>
<dbReference type="STRING" id="1072256.CUTER_04950"/>
<dbReference type="AlphaFoldDB" id="A0A0G3HC77"/>
<feature type="domain" description="DUF7168" evidence="2">
    <location>
        <begin position="111"/>
        <end position="199"/>
    </location>
</feature>
<evidence type="ECO:0000313" key="3">
    <source>
        <dbReference type="EMBL" id="AKK10991.1"/>
    </source>
</evidence>
<sequence>MLAAIVDAGRRVTVQVTAFETNQEGKPLSTTSAHDIASKVAKLLAKAADTDGTPESEVYYAKAFDLMARYGIDEASLSEGDRSDMIQVRIDFRGAYTDMQRELLASLVHGLRCAYVYHSAYRSNRVESATVYGQRRNVERVHMLLGVLSPTMLALALDHHGDPSMGISTVSARRSFMLGFSRGIYRRIHAAEHNVAEQTLGSGAELALLDESDQAAEFMRRLLEEEGIVTRIARPSRRTLSAEAYYDGESAAEGADIGQSRIRGTRALNAAG</sequence>
<reference evidence="3 4" key="1">
    <citation type="journal article" date="2015" name="Genome Announc.">
        <title>Virulence Factor Genes Detected in the Complete Genome Sequence of Corynebacterium uterequi DSM 45634, Isolated from the Uterus of a Maiden Mare.</title>
        <authorList>
            <person name="Ruckert C."/>
            <person name="Kriete M."/>
            <person name="Jaenicke S."/>
            <person name="Winkler A."/>
            <person name="Tauch A."/>
        </authorList>
    </citation>
    <scope>NUCLEOTIDE SEQUENCE [LARGE SCALE GENOMIC DNA]</scope>
    <source>
        <strain evidence="3 4">DSM 45634</strain>
    </source>
</reference>
<dbReference type="InterPro" id="IPR024498">
    <property type="entry name" value="DUF2786"/>
</dbReference>
<reference evidence="4" key="2">
    <citation type="submission" date="2015-05" db="EMBL/GenBank/DDBJ databases">
        <title>Complete genome sequence of Corynebacterium uterequi DSM 45634, isolated from the uterus of a maiden mare.</title>
        <authorList>
            <person name="Ruckert C."/>
            <person name="Albersmeier A."/>
            <person name="Winkler A."/>
            <person name="Tauch A."/>
        </authorList>
    </citation>
    <scope>NUCLEOTIDE SEQUENCE [LARGE SCALE GENOMIC DNA]</scope>
    <source>
        <strain evidence="4">DSM 45634</strain>
    </source>
</reference>
<organism evidence="3 4">
    <name type="scientific">Corynebacterium uterequi</name>
    <dbReference type="NCBI Taxonomy" id="1072256"/>
    <lineage>
        <taxon>Bacteria</taxon>
        <taxon>Bacillati</taxon>
        <taxon>Actinomycetota</taxon>
        <taxon>Actinomycetes</taxon>
        <taxon>Mycobacteriales</taxon>
        <taxon>Corynebacteriaceae</taxon>
        <taxon>Corynebacterium</taxon>
    </lineage>
</organism>
<evidence type="ECO:0000259" key="1">
    <source>
        <dbReference type="Pfam" id="PF10979"/>
    </source>
</evidence>
<feature type="domain" description="DUF2786" evidence="1">
    <location>
        <begin position="36"/>
        <end position="74"/>
    </location>
</feature>
<dbReference type="PATRIC" id="fig|1072256.5.peg.979"/>
<dbReference type="Proteomes" id="UP000035548">
    <property type="component" value="Chromosome"/>
</dbReference>
<dbReference type="Pfam" id="PF10979">
    <property type="entry name" value="DUF2786"/>
    <property type="match status" value="1"/>
</dbReference>
<dbReference type="EMBL" id="CP011546">
    <property type="protein sequence ID" value="AKK10991.1"/>
    <property type="molecule type" value="Genomic_DNA"/>
</dbReference>
<proteinExistence type="predicted"/>
<dbReference type="KEGG" id="cut:CUTER_04950"/>
<keyword evidence="4" id="KW-1185">Reference proteome</keyword>
<name>A0A0G3HC77_9CORY</name>
<dbReference type="InterPro" id="IPR055592">
    <property type="entry name" value="DUF7168"/>
</dbReference>